<name>A0A4V1M4F1_TREME</name>
<evidence type="ECO:0000256" key="1">
    <source>
        <dbReference type="SAM" id="MobiDB-lite"/>
    </source>
</evidence>
<feature type="compositionally biased region" description="Gly residues" evidence="1">
    <location>
        <begin position="54"/>
        <end position="65"/>
    </location>
</feature>
<accession>A0A4V1M4F1</accession>
<gene>
    <name evidence="2" type="ORF">M231_02605</name>
</gene>
<feature type="compositionally biased region" description="Basic and acidic residues" evidence="1">
    <location>
        <begin position="44"/>
        <end position="53"/>
    </location>
</feature>
<dbReference type="InParanoid" id="A0A4V1M4F1"/>
<dbReference type="Proteomes" id="UP000289152">
    <property type="component" value="Unassembled WGS sequence"/>
</dbReference>
<proteinExistence type="predicted"/>
<feature type="region of interest" description="Disordered" evidence="1">
    <location>
        <begin position="1"/>
        <end position="65"/>
    </location>
</feature>
<sequence>MMDFSSANVPIARDTWAPRSPPRGPAAPYGGEEYDRPPSSSTRQDVDMRDGSREAGGGYDRGSRE</sequence>
<dbReference type="EMBL" id="SDIL01000022">
    <property type="protein sequence ID" value="RXK40147.1"/>
    <property type="molecule type" value="Genomic_DNA"/>
</dbReference>
<keyword evidence="3" id="KW-1185">Reference proteome</keyword>
<protein>
    <submittedName>
        <fullName evidence="2">Uncharacterized protein</fullName>
    </submittedName>
</protein>
<evidence type="ECO:0000313" key="2">
    <source>
        <dbReference type="EMBL" id="RXK40147.1"/>
    </source>
</evidence>
<dbReference type="AlphaFoldDB" id="A0A4V1M4F1"/>
<evidence type="ECO:0000313" key="3">
    <source>
        <dbReference type="Proteomes" id="UP000289152"/>
    </source>
</evidence>
<reference evidence="2 3" key="1">
    <citation type="submission" date="2016-06" db="EMBL/GenBank/DDBJ databases">
        <title>Evolution of pathogenesis and genome organization in the Tremellales.</title>
        <authorList>
            <person name="Cuomo C."/>
            <person name="Litvintseva A."/>
            <person name="Heitman J."/>
            <person name="Chen Y."/>
            <person name="Sun S."/>
            <person name="Springer D."/>
            <person name="Dromer F."/>
            <person name="Young S."/>
            <person name="Zeng Q."/>
            <person name="Chapman S."/>
            <person name="Gujja S."/>
            <person name="Saif S."/>
            <person name="Birren B."/>
        </authorList>
    </citation>
    <scope>NUCLEOTIDE SEQUENCE [LARGE SCALE GENOMIC DNA]</scope>
    <source>
        <strain evidence="2 3">ATCC 28783</strain>
    </source>
</reference>
<organism evidence="2 3">
    <name type="scientific">Tremella mesenterica</name>
    <name type="common">Jelly fungus</name>
    <dbReference type="NCBI Taxonomy" id="5217"/>
    <lineage>
        <taxon>Eukaryota</taxon>
        <taxon>Fungi</taxon>
        <taxon>Dikarya</taxon>
        <taxon>Basidiomycota</taxon>
        <taxon>Agaricomycotina</taxon>
        <taxon>Tremellomycetes</taxon>
        <taxon>Tremellales</taxon>
        <taxon>Tremellaceae</taxon>
        <taxon>Tremella</taxon>
    </lineage>
</organism>
<comment type="caution">
    <text evidence="2">The sequence shown here is derived from an EMBL/GenBank/DDBJ whole genome shotgun (WGS) entry which is preliminary data.</text>
</comment>